<name>A0A3L8D532_OOCBI</name>
<sequence>MTENRVPADNTGRQCGCGIRIDRIEKTCFVHHAKNDSYARRTAGVTPIRVSRTVEAAPTVERAAEDMLSTSARRAAEDVRPLRRCRPSTIRPLRRRGACTIRTIHRCGVSAFGMEVRARVFGGIRRALDRKTSVTTFLRADVDTVMFSLARCIVVELLV</sequence>
<reference evidence="1" key="2">
    <citation type="submission" date="2018-07" db="EMBL/GenBank/DDBJ databases">
        <authorList>
            <person name="Mckenzie S.K."/>
            <person name="Kronauer D.J.C."/>
        </authorList>
    </citation>
    <scope>NUCLEOTIDE SEQUENCE</scope>
    <source>
        <strain evidence="1">Clonal line C1</strain>
    </source>
</reference>
<evidence type="ECO:0000313" key="3">
    <source>
        <dbReference type="Proteomes" id="UP000279307"/>
    </source>
</evidence>
<evidence type="ECO:0000313" key="2">
    <source>
        <dbReference type="EMBL" id="RLU15536.1"/>
    </source>
</evidence>
<organism evidence="1 3">
    <name type="scientific">Ooceraea biroi</name>
    <name type="common">Clonal raider ant</name>
    <name type="synonym">Cerapachys biroi</name>
    <dbReference type="NCBI Taxonomy" id="2015173"/>
    <lineage>
        <taxon>Eukaryota</taxon>
        <taxon>Metazoa</taxon>
        <taxon>Ecdysozoa</taxon>
        <taxon>Arthropoda</taxon>
        <taxon>Hexapoda</taxon>
        <taxon>Insecta</taxon>
        <taxon>Pterygota</taxon>
        <taxon>Neoptera</taxon>
        <taxon>Endopterygota</taxon>
        <taxon>Hymenoptera</taxon>
        <taxon>Apocrita</taxon>
        <taxon>Aculeata</taxon>
        <taxon>Formicoidea</taxon>
        <taxon>Formicidae</taxon>
        <taxon>Dorylinae</taxon>
        <taxon>Ooceraea</taxon>
    </lineage>
</organism>
<proteinExistence type="predicted"/>
<dbReference type="Proteomes" id="UP000279307">
    <property type="component" value="Chromosome 13"/>
</dbReference>
<evidence type="ECO:0000313" key="1">
    <source>
        <dbReference type="EMBL" id="RLU15334.1"/>
    </source>
</evidence>
<comment type="caution">
    <text evidence="1">The sequence shown here is derived from an EMBL/GenBank/DDBJ whole genome shotgun (WGS) entry which is preliminary data.</text>
</comment>
<accession>A0A3L8D532</accession>
<protein>
    <submittedName>
        <fullName evidence="1">Uncharacterized protein</fullName>
    </submittedName>
</protein>
<gene>
    <name evidence="1" type="ORF">DMN91_012328</name>
    <name evidence="2" type="ORF">DMN91_012530</name>
</gene>
<reference evidence="1 3" key="1">
    <citation type="journal article" date="2018" name="Genome Res.">
        <title>The genomic architecture and molecular evolution of ant odorant receptors.</title>
        <authorList>
            <person name="McKenzie S.K."/>
            <person name="Kronauer D.J.C."/>
        </authorList>
    </citation>
    <scope>NUCLEOTIDE SEQUENCE [LARGE SCALE GENOMIC DNA]</scope>
    <source>
        <strain evidence="1">Clonal line C1</strain>
    </source>
</reference>
<dbReference type="EMBL" id="QOIP01000013">
    <property type="protein sequence ID" value="RLU15536.1"/>
    <property type="molecule type" value="Genomic_DNA"/>
</dbReference>
<dbReference type="EMBL" id="QOIP01000013">
    <property type="protein sequence ID" value="RLU15334.1"/>
    <property type="molecule type" value="Genomic_DNA"/>
</dbReference>
<dbReference type="AlphaFoldDB" id="A0A3L8D532"/>